<keyword evidence="2" id="KW-0472">Membrane</keyword>
<dbReference type="Pfam" id="PF07228">
    <property type="entry name" value="SpoIIE"/>
    <property type="match status" value="1"/>
</dbReference>
<dbReference type="InterPro" id="IPR036457">
    <property type="entry name" value="PPM-type-like_dom_sf"/>
</dbReference>
<protein>
    <submittedName>
        <fullName evidence="4">Serine phosphatase RsbU (Regulator of sigma subunit)</fullName>
    </submittedName>
</protein>
<reference evidence="4 5" key="1">
    <citation type="submission" date="2019-02" db="EMBL/GenBank/DDBJ databases">
        <title>Genomic Encyclopedia of Type Strains, Phase IV (KMG-IV): sequencing the most valuable type-strain genomes for metagenomic binning, comparative biology and taxonomic classification.</title>
        <authorList>
            <person name="Goeker M."/>
        </authorList>
    </citation>
    <scope>NUCLEOTIDE SEQUENCE [LARGE SCALE GENOMIC DNA]</scope>
    <source>
        <strain evidence="4 5">DSM 45622</strain>
    </source>
</reference>
<evidence type="ECO:0000256" key="2">
    <source>
        <dbReference type="SAM" id="Phobius"/>
    </source>
</evidence>
<feature type="transmembrane region" description="Helical" evidence="2">
    <location>
        <begin position="35"/>
        <end position="52"/>
    </location>
</feature>
<dbReference type="Gene3D" id="3.60.40.10">
    <property type="entry name" value="PPM-type phosphatase domain"/>
    <property type="match status" value="1"/>
</dbReference>
<accession>A0A4Q7NSJ5</accession>
<dbReference type="Proteomes" id="UP000293638">
    <property type="component" value="Unassembled WGS sequence"/>
</dbReference>
<organism evidence="4 5">
    <name type="scientific">Motilibacter rhizosphaerae</name>
    <dbReference type="NCBI Taxonomy" id="598652"/>
    <lineage>
        <taxon>Bacteria</taxon>
        <taxon>Bacillati</taxon>
        <taxon>Actinomycetota</taxon>
        <taxon>Actinomycetes</taxon>
        <taxon>Motilibacterales</taxon>
        <taxon>Motilibacteraceae</taxon>
        <taxon>Motilibacter</taxon>
    </lineage>
</organism>
<keyword evidence="5" id="KW-1185">Reference proteome</keyword>
<feature type="transmembrane region" description="Helical" evidence="2">
    <location>
        <begin position="12"/>
        <end position="29"/>
    </location>
</feature>
<evidence type="ECO:0000313" key="5">
    <source>
        <dbReference type="Proteomes" id="UP000293638"/>
    </source>
</evidence>
<dbReference type="GO" id="GO:0016791">
    <property type="term" value="F:phosphatase activity"/>
    <property type="evidence" value="ECO:0007669"/>
    <property type="project" value="TreeGrafter"/>
</dbReference>
<evidence type="ECO:0000256" key="1">
    <source>
        <dbReference type="ARBA" id="ARBA00022801"/>
    </source>
</evidence>
<dbReference type="SMART" id="SM00331">
    <property type="entry name" value="PP2C_SIG"/>
    <property type="match status" value="1"/>
</dbReference>
<dbReference type="SUPFAM" id="SSF81606">
    <property type="entry name" value="PP2C-like"/>
    <property type="match status" value="1"/>
</dbReference>
<dbReference type="PANTHER" id="PTHR43156:SF2">
    <property type="entry name" value="STAGE II SPORULATION PROTEIN E"/>
    <property type="match status" value="1"/>
</dbReference>
<dbReference type="PANTHER" id="PTHR43156">
    <property type="entry name" value="STAGE II SPORULATION PROTEIN E-RELATED"/>
    <property type="match status" value="1"/>
</dbReference>
<evidence type="ECO:0000313" key="4">
    <source>
        <dbReference type="EMBL" id="RZS89934.1"/>
    </source>
</evidence>
<proteinExistence type="predicted"/>
<keyword evidence="1" id="KW-0378">Hydrolase</keyword>
<feature type="domain" description="PPM-type phosphatase" evidence="3">
    <location>
        <begin position="116"/>
        <end position="323"/>
    </location>
</feature>
<gene>
    <name evidence="4" type="ORF">EV189_1714</name>
</gene>
<feature type="transmembrane region" description="Helical" evidence="2">
    <location>
        <begin position="64"/>
        <end position="81"/>
    </location>
</feature>
<sequence>MAALEVATGKHAVVLALAVITPLLASSLLGPRATAAYAVLALALGAALGTLSDQYAAPRLPDQVVRLVLIAAGGALAVAAARSRVHREERLARVQRIAAVAQQAILPPVPRRLGDLVLTASYESADEDAAVGGDLYAAVPSPFGTRLLLADVRGHGLDAVRLASTVLGAFRERAHERADLGELARDLDRAVARAAGPEDFVTAVLAELQGDELRVCNAGHPPPLLVRAGRVETLPPPAGALPLGLGSSGSCSRVRLVPGDRLLLYTDGVVEARGPEGDFPLLTAGGRLADGSLEQGLGALRAALHAWSRGSRTDDVTMLAAEFAPPTPA</sequence>
<dbReference type="InterPro" id="IPR001932">
    <property type="entry name" value="PPM-type_phosphatase-like_dom"/>
</dbReference>
<keyword evidence="2" id="KW-0812">Transmembrane</keyword>
<dbReference type="EMBL" id="SGXD01000002">
    <property type="protein sequence ID" value="RZS89934.1"/>
    <property type="molecule type" value="Genomic_DNA"/>
</dbReference>
<comment type="caution">
    <text evidence="4">The sequence shown here is derived from an EMBL/GenBank/DDBJ whole genome shotgun (WGS) entry which is preliminary data.</text>
</comment>
<dbReference type="InterPro" id="IPR052016">
    <property type="entry name" value="Bact_Sigma-Reg"/>
</dbReference>
<dbReference type="AlphaFoldDB" id="A0A4Q7NSJ5"/>
<evidence type="ECO:0000259" key="3">
    <source>
        <dbReference type="SMART" id="SM00331"/>
    </source>
</evidence>
<keyword evidence="2" id="KW-1133">Transmembrane helix</keyword>
<name>A0A4Q7NSJ5_9ACTN</name>
<dbReference type="RefSeq" id="WP_231116192.1">
    <property type="nucleotide sequence ID" value="NZ_SGXD01000002.1"/>
</dbReference>